<feature type="signal peptide" evidence="1">
    <location>
        <begin position="1"/>
        <end position="27"/>
    </location>
</feature>
<keyword evidence="3" id="KW-1185">Reference proteome</keyword>
<dbReference type="AlphaFoldDB" id="A0A176VEF1"/>
<feature type="chain" id="PRO_5008051789" evidence="1">
    <location>
        <begin position="28"/>
        <end position="78"/>
    </location>
</feature>
<keyword evidence="1" id="KW-0732">Signal</keyword>
<dbReference type="EMBL" id="LVLJ01003905">
    <property type="protein sequence ID" value="OAE19269.1"/>
    <property type="molecule type" value="Genomic_DNA"/>
</dbReference>
<gene>
    <name evidence="2" type="ORF">AXG93_799s1000</name>
</gene>
<protein>
    <submittedName>
        <fullName evidence="2">Uncharacterized protein</fullName>
    </submittedName>
</protein>
<evidence type="ECO:0000313" key="3">
    <source>
        <dbReference type="Proteomes" id="UP000077202"/>
    </source>
</evidence>
<proteinExistence type="predicted"/>
<reference evidence="2" key="1">
    <citation type="submission" date="2016-03" db="EMBL/GenBank/DDBJ databases">
        <title>Mechanisms controlling the formation of the plant cell surface in tip-growing cells are functionally conserved among land plants.</title>
        <authorList>
            <person name="Honkanen S."/>
            <person name="Jones V.A."/>
            <person name="Morieri G."/>
            <person name="Champion C."/>
            <person name="Hetherington A.J."/>
            <person name="Kelly S."/>
            <person name="Saint-Marcoux D."/>
            <person name="Proust H."/>
            <person name="Prescott H."/>
            <person name="Dolan L."/>
        </authorList>
    </citation>
    <scope>NUCLEOTIDE SEQUENCE [LARGE SCALE GENOMIC DNA]</scope>
    <source>
        <tissue evidence="2">Whole gametophyte</tissue>
    </source>
</reference>
<evidence type="ECO:0000256" key="1">
    <source>
        <dbReference type="SAM" id="SignalP"/>
    </source>
</evidence>
<organism evidence="2 3">
    <name type="scientific">Marchantia polymorpha subsp. ruderalis</name>
    <dbReference type="NCBI Taxonomy" id="1480154"/>
    <lineage>
        <taxon>Eukaryota</taxon>
        <taxon>Viridiplantae</taxon>
        <taxon>Streptophyta</taxon>
        <taxon>Embryophyta</taxon>
        <taxon>Marchantiophyta</taxon>
        <taxon>Marchantiopsida</taxon>
        <taxon>Marchantiidae</taxon>
        <taxon>Marchantiales</taxon>
        <taxon>Marchantiaceae</taxon>
        <taxon>Marchantia</taxon>
    </lineage>
</organism>
<comment type="caution">
    <text evidence="2">The sequence shown here is derived from an EMBL/GenBank/DDBJ whole genome shotgun (WGS) entry which is preliminary data.</text>
</comment>
<dbReference type="Proteomes" id="UP000077202">
    <property type="component" value="Unassembled WGS sequence"/>
</dbReference>
<sequence>MGSSNRRFSSWLSLATLIATLAVVSQCVEMLEMDAHASLTFCEIHVYSEDGYMLRLHRVIPRGNLDKSVGMAGAGAPT</sequence>
<accession>A0A176VEF1</accession>
<name>A0A176VEF1_MARPO</name>
<evidence type="ECO:0000313" key="2">
    <source>
        <dbReference type="EMBL" id="OAE19269.1"/>
    </source>
</evidence>